<dbReference type="Proteomes" id="UP000326789">
    <property type="component" value="Unassembled WGS sequence"/>
</dbReference>
<dbReference type="NCBIfam" id="NF008261">
    <property type="entry name" value="PRK11032.1"/>
    <property type="match status" value="1"/>
</dbReference>
<evidence type="ECO:0000313" key="4">
    <source>
        <dbReference type="Proteomes" id="UP000027219"/>
    </source>
</evidence>
<protein>
    <submittedName>
        <fullName evidence="1">Zinc ribbon-containing protein</fullName>
    </submittedName>
</protein>
<dbReference type="RefSeq" id="WP_032551447.1">
    <property type="nucleotide sequence ID" value="NZ_BTGL01000010.1"/>
</dbReference>
<dbReference type="EMBL" id="VWSE01000008">
    <property type="protein sequence ID" value="KAB0286391.1"/>
    <property type="molecule type" value="Genomic_DNA"/>
</dbReference>
<comment type="caution">
    <text evidence="3">The sequence shown here is derived from an EMBL/GenBank/DDBJ whole genome shotgun (WGS) entry which is preliminary data.</text>
</comment>
<dbReference type="EMBL" id="JFFR01000020">
    <property type="protein sequence ID" value="KDN28479.1"/>
    <property type="molecule type" value="Genomic_DNA"/>
</dbReference>
<reference evidence="1 6" key="3">
    <citation type="submission" date="2019-09" db="EMBL/GenBank/DDBJ databases">
        <title>Whole genome sequence of Vibrio fortis.</title>
        <authorList>
            <person name="Das S.K."/>
        </authorList>
    </citation>
    <scope>NUCLEOTIDE SEQUENCE [LARGE SCALE GENOMIC DNA]</scope>
    <source>
        <strain evidence="1 6">AN60</strain>
    </source>
</reference>
<dbReference type="EMBL" id="VXDD01000001">
    <property type="protein sequence ID" value="KAB0304371.1"/>
    <property type="molecule type" value="Genomic_DNA"/>
</dbReference>
<reference evidence="2 5" key="2">
    <citation type="submission" date="2019-09" db="EMBL/GenBank/DDBJ databases">
        <title>Vibrio Fortis S7-72.</title>
        <authorList>
            <person name="Das S.K."/>
        </authorList>
    </citation>
    <scope>NUCLEOTIDE SEQUENCE [LARGE SCALE GENOMIC DNA]</scope>
    <source>
        <strain evidence="2 5">S7-72</strain>
    </source>
</reference>
<evidence type="ECO:0000313" key="3">
    <source>
        <dbReference type="EMBL" id="KDN28479.1"/>
    </source>
</evidence>
<dbReference type="OrthoDB" id="3174978at2"/>
<proteinExistence type="predicted"/>
<dbReference type="InterPro" id="IPR009912">
    <property type="entry name" value="DUF1451"/>
</dbReference>
<evidence type="ECO:0000313" key="6">
    <source>
        <dbReference type="Proteomes" id="UP000326789"/>
    </source>
</evidence>
<name>A0A066UWC9_9VIBR</name>
<gene>
    <name evidence="1" type="ORF">F2P58_16935</name>
    <name evidence="2" type="ORF">F2Z80_10760</name>
    <name evidence="3" type="ORF">VFDL14_24140</name>
</gene>
<dbReference type="Proteomes" id="UP000326687">
    <property type="component" value="Unassembled WGS sequence"/>
</dbReference>
<evidence type="ECO:0000313" key="1">
    <source>
        <dbReference type="EMBL" id="KAB0286391.1"/>
    </source>
</evidence>
<evidence type="ECO:0000313" key="2">
    <source>
        <dbReference type="EMBL" id="KAB0304371.1"/>
    </source>
</evidence>
<keyword evidence="4" id="KW-1185">Reference proteome</keyword>
<evidence type="ECO:0000313" key="5">
    <source>
        <dbReference type="Proteomes" id="UP000326687"/>
    </source>
</evidence>
<dbReference type="STRING" id="212667.VFDL14_24140"/>
<dbReference type="Pfam" id="PF07295">
    <property type="entry name" value="DUF1451"/>
    <property type="match status" value="1"/>
</dbReference>
<sequence length="156" mass="17634">MPKKKALYEELVEDVIETLKHSPEEINNKIETSGKLAKAANDMTKDELSLISAYVKSDLKEFSENYEESKSGPFYLMIADSIWHGLLEITDRTKVEWVELFQDLEHQGLYQAGEVIGLGRLICDDCGHQTEYNHPTTIIPCIKCGGKGFSRKALKP</sequence>
<dbReference type="Proteomes" id="UP000027219">
    <property type="component" value="Unassembled WGS sequence"/>
</dbReference>
<organism evidence="3 4">
    <name type="scientific">Vibrio fortis</name>
    <dbReference type="NCBI Taxonomy" id="212667"/>
    <lineage>
        <taxon>Bacteria</taxon>
        <taxon>Pseudomonadati</taxon>
        <taxon>Pseudomonadota</taxon>
        <taxon>Gammaproteobacteria</taxon>
        <taxon>Vibrionales</taxon>
        <taxon>Vibrionaceae</taxon>
        <taxon>Vibrio</taxon>
    </lineage>
</organism>
<reference evidence="3 4" key="1">
    <citation type="submission" date="2014-02" db="EMBL/GenBank/DDBJ databases">
        <title>Vibrio fortis Dalian14 Genome Sequencing.</title>
        <authorList>
            <person name="Wang Y."/>
            <person name="Song L."/>
            <person name="Liu G."/>
            <person name="Ding J."/>
        </authorList>
    </citation>
    <scope>NUCLEOTIDE SEQUENCE [LARGE SCALE GENOMIC DNA]</scope>
    <source>
        <strain evidence="3 4">Dalian14</strain>
    </source>
</reference>
<accession>A0A066UWC9</accession>
<dbReference type="AlphaFoldDB" id="A0A066UWC9"/>